<dbReference type="GO" id="GO:0003677">
    <property type="term" value="F:DNA binding"/>
    <property type="evidence" value="ECO:0007669"/>
    <property type="project" value="InterPro"/>
</dbReference>
<evidence type="ECO:0000259" key="1">
    <source>
        <dbReference type="Pfam" id="PF12728"/>
    </source>
</evidence>
<reference evidence="2 3" key="1">
    <citation type="submission" date="2018-04" db="EMBL/GenBank/DDBJ databases">
        <title>Genomic Encyclopedia of Archaeal and Bacterial Type Strains, Phase II (KMG-II): from individual species to whole genera.</title>
        <authorList>
            <person name="Goeker M."/>
        </authorList>
    </citation>
    <scope>NUCLEOTIDE SEQUENCE [LARGE SCALE GENOMIC DNA]</scope>
    <source>
        <strain evidence="2 3">DSM 22902</strain>
    </source>
</reference>
<accession>A0A2T5XSC2</accession>
<dbReference type="Pfam" id="PF12728">
    <property type="entry name" value="HTH_17"/>
    <property type="match status" value="1"/>
</dbReference>
<dbReference type="GeneID" id="84581378"/>
<dbReference type="NCBIfam" id="TIGR01764">
    <property type="entry name" value="excise"/>
    <property type="match status" value="1"/>
</dbReference>
<dbReference type="RefSeq" id="WP_107782699.1">
    <property type="nucleotide sequence ID" value="NZ_QBKG01000016.1"/>
</dbReference>
<gene>
    <name evidence="2" type="ORF">C8P65_1165</name>
</gene>
<proteinExistence type="predicted"/>
<protein>
    <submittedName>
        <fullName evidence="2">Excisionase family DNA binding protein</fullName>
    </submittedName>
</protein>
<dbReference type="AlphaFoldDB" id="A0A2T5XSC2"/>
<feature type="domain" description="Helix-turn-helix" evidence="1">
    <location>
        <begin position="37"/>
        <end position="89"/>
    </location>
</feature>
<dbReference type="EMBL" id="QBKG01000016">
    <property type="protein sequence ID" value="PTX03051.1"/>
    <property type="molecule type" value="Genomic_DNA"/>
</dbReference>
<dbReference type="InterPro" id="IPR041657">
    <property type="entry name" value="HTH_17"/>
</dbReference>
<name>A0A2T5XSC2_9FLAO</name>
<dbReference type="InterPro" id="IPR010093">
    <property type="entry name" value="SinI_DNA-bd"/>
</dbReference>
<comment type="caution">
    <text evidence="2">The sequence shown here is derived from an EMBL/GenBank/DDBJ whole genome shotgun (WGS) entry which is preliminary data.</text>
</comment>
<evidence type="ECO:0000313" key="3">
    <source>
        <dbReference type="Proteomes" id="UP000243985"/>
    </source>
</evidence>
<dbReference type="Proteomes" id="UP000243985">
    <property type="component" value="Unassembled WGS sequence"/>
</dbReference>
<organism evidence="2 3">
    <name type="scientific">Capnocytophaga leadbetteri</name>
    <dbReference type="NCBI Taxonomy" id="327575"/>
    <lineage>
        <taxon>Bacteria</taxon>
        <taxon>Pseudomonadati</taxon>
        <taxon>Bacteroidota</taxon>
        <taxon>Flavobacteriia</taxon>
        <taxon>Flavobacteriales</taxon>
        <taxon>Flavobacteriaceae</taxon>
        <taxon>Capnocytophaga</taxon>
    </lineage>
</organism>
<sequence length="106" mass="12396">MENISIVQNQTLEHILKKMDKLEVMIKDLRARRGQEMLTHKEVQMLLKCSRNKLEDLVRDGFIKKIQPDGKGKKVLFKRSEIEQYIENNEKIGSSKYYIPKTGASC</sequence>
<evidence type="ECO:0000313" key="2">
    <source>
        <dbReference type="EMBL" id="PTX03051.1"/>
    </source>
</evidence>